<comment type="similarity">
    <text evidence="1">Belongs to the glycosyl hydrolase 16 family.</text>
</comment>
<feature type="chain" id="PRO_5046703831" evidence="2">
    <location>
        <begin position="34"/>
        <end position="270"/>
    </location>
</feature>
<dbReference type="InterPro" id="IPR013320">
    <property type="entry name" value="ConA-like_dom_sf"/>
</dbReference>
<comment type="caution">
    <text evidence="4">The sequence shown here is derived from an EMBL/GenBank/DDBJ whole genome shotgun (WGS) entry which is preliminary data.</text>
</comment>
<feature type="domain" description="GH16" evidence="3">
    <location>
        <begin position="32"/>
        <end position="266"/>
    </location>
</feature>
<feature type="signal peptide" evidence="2">
    <location>
        <begin position="1"/>
        <end position="33"/>
    </location>
</feature>
<dbReference type="Gene3D" id="2.60.120.200">
    <property type="match status" value="1"/>
</dbReference>
<dbReference type="PROSITE" id="PS51318">
    <property type="entry name" value="TAT"/>
    <property type="match status" value="1"/>
</dbReference>
<keyword evidence="4" id="KW-0378">Hydrolase</keyword>
<evidence type="ECO:0000256" key="1">
    <source>
        <dbReference type="ARBA" id="ARBA00006865"/>
    </source>
</evidence>
<evidence type="ECO:0000313" key="4">
    <source>
        <dbReference type="EMBL" id="MCX2722837.1"/>
    </source>
</evidence>
<evidence type="ECO:0000256" key="2">
    <source>
        <dbReference type="SAM" id="SignalP"/>
    </source>
</evidence>
<dbReference type="Proteomes" id="UP001300261">
    <property type="component" value="Unassembled WGS sequence"/>
</dbReference>
<gene>
    <name evidence="4" type="ORF">ON753_10680</name>
</gene>
<dbReference type="RefSeq" id="WP_265962498.1">
    <property type="nucleotide sequence ID" value="NZ_JAPEVI010000003.1"/>
</dbReference>
<evidence type="ECO:0000313" key="5">
    <source>
        <dbReference type="Proteomes" id="UP001300261"/>
    </source>
</evidence>
<evidence type="ECO:0000259" key="3">
    <source>
        <dbReference type="PROSITE" id="PS51762"/>
    </source>
</evidence>
<accession>A0ABT3R0Z4</accession>
<reference evidence="4 5" key="1">
    <citation type="journal article" date="2016" name="Int. J. Syst. Evol. Microbiol.">
        <title>Labrenzia salina sp. nov., isolated from the rhizosphere of the halophyte Arthrocnemum macrostachyum.</title>
        <authorList>
            <person name="Camacho M."/>
            <person name="Redondo-Gomez S."/>
            <person name="Rodriguez-Llorente I."/>
            <person name="Rohde M."/>
            <person name="Sproer C."/>
            <person name="Schumann P."/>
            <person name="Klenk H.P."/>
            <person name="Montero-Calasanz M.D.C."/>
        </authorList>
    </citation>
    <scope>NUCLEOTIDE SEQUENCE [LARGE SCALE GENOMIC DNA]</scope>
    <source>
        <strain evidence="4 5">DSM 29163</strain>
    </source>
</reference>
<dbReference type="Pfam" id="PF00722">
    <property type="entry name" value="Glyco_hydro_16"/>
    <property type="match status" value="1"/>
</dbReference>
<dbReference type="InterPro" id="IPR050546">
    <property type="entry name" value="Glycosyl_Hydrlase_16"/>
</dbReference>
<proteinExistence type="inferred from homology"/>
<dbReference type="SUPFAM" id="SSF49899">
    <property type="entry name" value="Concanavalin A-like lectins/glucanases"/>
    <property type="match status" value="1"/>
</dbReference>
<dbReference type="PROSITE" id="PS51762">
    <property type="entry name" value="GH16_2"/>
    <property type="match status" value="1"/>
</dbReference>
<organism evidence="4 5">
    <name type="scientific">Roseibium salinum</name>
    <dbReference type="NCBI Taxonomy" id="1604349"/>
    <lineage>
        <taxon>Bacteria</taxon>
        <taxon>Pseudomonadati</taxon>
        <taxon>Pseudomonadota</taxon>
        <taxon>Alphaproteobacteria</taxon>
        <taxon>Hyphomicrobiales</taxon>
        <taxon>Stappiaceae</taxon>
        <taxon>Roseibium</taxon>
    </lineage>
</organism>
<dbReference type="PANTHER" id="PTHR10963:SF55">
    <property type="entry name" value="GLYCOSIDE HYDROLASE FAMILY 16 PROTEIN"/>
    <property type="match status" value="1"/>
</dbReference>
<keyword evidence="2" id="KW-0732">Signal</keyword>
<protein>
    <submittedName>
        <fullName evidence="4">Glycoside hydrolase family 16 protein</fullName>
    </submittedName>
</protein>
<dbReference type="PANTHER" id="PTHR10963">
    <property type="entry name" value="GLYCOSYL HYDROLASE-RELATED"/>
    <property type="match status" value="1"/>
</dbReference>
<dbReference type="EMBL" id="JAPEVI010000003">
    <property type="protein sequence ID" value="MCX2722837.1"/>
    <property type="molecule type" value="Genomic_DNA"/>
</dbReference>
<name>A0ABT3R0Z4_9HYPH</name>
<dbReference type="GO" id="GO:0016787">
    <property type="term" value="F:hydrolase activity"/>
    <property type="evidence" value="ECO:0007669"/>
    <property type="project" value="UniProtKB-KW"/>
</dbReference>
<dbReference type="CDD" id="cd00413">
    <property type="entry name" value="Glyco_hydrolase_16"/>
    <property type="match status" value="1"/>
</dbReference>
<keyword evidence="5" id="KW-1185">Reference proteome</keyword>
<dbReference type="InterPro" id="IPR006311">
    <property type="entry name" value="TAT_signal"/>
</dbReference>
<sequence length="270" mass="30183">MNGFSSGRRRFLTAAAGGLVSAGLLARSGWAVANPGLELPPPLAVAKGDWQLTFEDSFDDPAMSEEIWKSVKKGGHQHKTMRYPENVVVEGGQVDLRLGHQSDPNRPFTGGYIQTRSFRQCYGYFECDMRIASEAGVNNAFWLIADKKTSGDTRFELDVAEVKYPNIIQVSARRWKPEKIILAASYRTDTPLDTAFHRYGMLWTENEFRFYVDDVEIFDVRNTFAHTPALMLLSNAVAPFAGKNDGDIEGAATSIGRVRVFQDMSRDVSR</sequence>
<dbReference type="InterPro" id="IPR000757">
    <property type="entry name" value="Beta-glucanase-like"/>
</dbReference>